<dbReference type="SUPFAM" id="SSF51197">
    <property type="entry name" value="Clavaminate synthase-like"/>
    <property type="match status" value="1"/>
</dbReference>
<dbReference type="EMBL" id="JAUUTY010001668">
    <property type="protein sequence ID" value="KAK1553519.1"/>
    <property type="molecule type" value="Genomic_DNA"/>
</dbReference>
<dbReference type="InterPro" id="IPR044861">
    <property type="entry name" value="IPNS-like_FE2OG_OXY"/>
</dbReference>
<dbReference type="InterPro" id="IPR005123">
    <property type="entry name" value="Oxoglu/Fe-dep_dioxygenase_dom"/>
</dbReference>
<keyword evidence="10" id="KW-1185">Reference proteome</keyword>
<dbReference type="InterPro" id="IPR026992">
    <property type="entry name" value="DIOX_N"/>
</dbReference>
<dbReference type="PRINTS" id="PR00682">
    <property type="entry name" value="IPNSYNTHASE"/>
</dbReference>
<sequence length="346" mass="38396">MASPSHGHFPNRPIEDSGECAGASSRDGVPVIDLSILLNGDAQEQSRAIRDLGRACEDWGFFMVINHGVPEALQEALMESCKELYSLPREEKAEYIAARPKDPIRIGTGLFYSDVDDAVCRRDYVKMIAHPEFHCPAKPANLREITMEYSIRTRELLLELVQAISKSLQLDGGWVSEALNLESCFQILVGNNYPPYAGSDRVMGISAHSDHGLLTLLFQNGVDGLEVNHNGQWLLAKPLPGSLFIITGDQLEIVSNGRYKAVVHRALVRGEQTRMSFVSMIGPCLDAIVEPVPELARSAPQGMEFRGIKYRDYMEHQQSSRINKKAALDIVRVQHNILTCEGTPNN</sequence>
<dbReference type="AlphaFoldDB" id="A0AAD8QR34"/>
<keyword evidence="4 5" id="KW-0408">Iron</keyword>
<proteinExistence type="inferred from homology"/>
<dbReference type="InterPro" id="IPR027443">
    <property type="entry name" value="IPNS-like_sf"/>
</dbReference>
<comment type="similarity">
    <text evidence="1 5">Belongs to the iron/ascorbate-dependent oxidoreductase family.</text>
</comment>
<dbReference type="Pfam" id="PF03171">
    <property type="entry name" value="2OG-FeII_Oxy"/>
    <property type="match status" value="1"/>
</dbReference>
<dbReference type="InterPro" id="IPR050295">
    <property type="entry name" value="Plant_2OG-oxidoreductases"/>
</dbReference>
<feature type="domain" description="Fe2OG dioxygenase" evidence="7">
    <location>
        <begin position="180"/>
        <end position="283"/>
    </location>
</feature>
<dbReference type="EMBL" id="JAUUTY010000007">
    <property type="protein sequence ID" value="KAK1607425.1"/>
    <property type="molecule type" value="Genomic_DNA"/>
</dbReference>
<evidence type="ECO:0000256" key="4">
    <source>
        <dbReference type="ARBA" id="ARBA00023004"/>
    </source>
</evidence>
<name>A0AAD8QR34_LOLMU</name>
<evidence type="ECO:0000313" key="10">
    <source>
        <dbReference type="Proteomes" id="UP001231189"/>
    </source>
</evidence>
<evidence type="ECO:0000256" key="2">
    <source>
        <dbReference type="ARBA" id="ARBA00022723"/>
    </source>
</evidence>
<dbReference type="PROSITE" id="PS51471">
    <property type="entry name" value="FE2OG_OXY"/>
    <property type="match status" value="1"/>
</dbReference>
<evidence type="ECO:0000313" key="9">
    <source>
        <dbReference type="EMBL" id="KAK1607425.1"/>
    </source>
</evidence>
<accession>A0AAD8QR34</accession>
<keyword evidence="3 5" id="KW-0560">Oxidoreductase</keyword>
<reference evidence="9" key="1">
    <citation type="submission" date="2023-07" db="EMBL/GenBank/DDBJ databases">
        <title>A chromosome-level genome assembly of Lolium multiflorum.</title>
        <authorList>
            <person name="Chen Y."/>
            <person name="Copetti D."/>
            <person name="Kolliker R."/>
            <person name="Studer B."/>
        </authorList>
    </citation>
    <scope>NUCLEOTIDE SEQUENCE</scope>
    <source>
        <strain evidence="9">02402/16</strain>
        <tissue evidence="9">Leaf</tissue>
    </source>
</reference>
<comment type="caution">
    <text evidence="9">The sequence shown here is derived from an EMBL/GenBank/DDBJ whole genome shotgun (WGS) entry which is preliminary data.</text>
</comment>
<evidence type="ECO:0000313" key="8">
    <source>
        <dbReference type="EMBL" id="KAK1553519.1"/>
    </source>
</evidence>
<dbReference type="GO" id="GO:0016491">
    <property type="term" value="F:oxidoreductase activity"/>
    <property type="evidence" value="ECO:0007669"/>
    <property type="project" value="UniProtKB-KW"/>
</dbReference>
<evidence type="ECO:0000256" key="1">
    <source>
        <dbReference type="ARBA" id="ARBA00008056"/>
    </source>
</evidence>
<evidence type="ECO:0000256" key="5">
    <source>
        <dbReference type="RuleBase" id="RU003682"/>
    </source>
</evidence>
<dbReference type="PANTHER" id="PTHR47991">
    <property type="entry name" value="OXOGLUTARATE/IRON-DEPENDENT DIOXYGENASE"/>
    <property type="match status" value="1"/>
</dbReference>
<evidence type="ECO:0000256" key="6">
    <source>
        <dbReference type="SAM" id="MobiDB-lite"/>
    </source>
</evidence>
<gene>
    <name evidence="8" type="ORF">QYE76_017253</name>
    <name evidence="9" type="ORF">QYE76_031098</name>
</gene>
<dbReference type="FunFam" id="2.60.120.330:FF:000042">
    <property type="entry name" value="Flavanone 3-dioxygenase 3"/>
    <property type="match status" value="1"/>
</dbReference>
<dbReference type="Pfam" id="PF14226">
    <property type="entry name" value="DIOX_N"/>
    <property type="match status" value="1"/>
</dbReference>
<feature type="region of interest" description="Disordered" evidence="6">
    <location>
        <begin position="1"/>
        <end position="24"/>
    </location>
</feature>
<protein>
    <recommendedName>
        <fullName evidence="7">Fe2OG dioxygenase domain-containing protein</fullName>
    </recommendedName>
</protein>
<dbReference type="GO" id="GO:0046872">
    <property type="term" value="F:metal ion binding"/>
    <property type="evidence" value="ECO:0007669"/>
    <property type="project" value="UniProtKB-KW"/>
</dbReference>
<dbReference type="Proteomes" id="UP001231189">
    <property type="component" value="Unassembled WGS sequence"/>
</dbReference>
<evidence type="ECO:0000256" key="3">
    <source>
        <dbReference type="ARBA" id="ARBA00023002"/>
    </source>
</evidence>
<organism evidence="9 10">
    <name type="scientific">Lolium multiflorum</name>
    <name type="common">Italian ryegrass</name>
    <name type="synonym">Lolium perenne subsp. multiflorum</name>
    <dbReference type="NCBI Taxonomy" id="4521"/>
    <lineage>
        <taxon>Eukaryota</taxon>
        <taxon>Viridiplantae</taxon>
        <taxon>Streptophyta</taxon>
        <taxon>Embryophyta</taxon>
        <taxon>Tracheophyta</taxon>
        <taxon>Spermatophyta</taxon>
        <taxon>Magnoliopsida</taxon>
        <taxon>Liliopsida</taxon>
        <taxon>Poales</taxon>
        <taxon>Poaceae</taxon>
        <taxon>BOP clade</taxon>
        <taxon>Pooideae</taxon>
        <taxon>Poodae</taxon>
        <taxon>Poeae</taxon>
        <taxon>Poeae Chloroplast Group 2 (Poeae type)</taxon>
        <taxon>Loliodinae</taxon>
        <taxon>Loliinae</taxon>
        <taxon>Lolium</taxon>
    </lineage>
</organism>
<evidence type="ECO:0000259" key="7">
    <source>
        <dbReference type="PROSITE" id="PS51471"/>
    </source>
</evidence>
<keyword evidence="2 5" id="KW-0479">Metal-binding</keyword>
<dbReference type="Gene3D" id="2.60.120.330">
    <property type="entry name" value="B-lactam Antibiotic, Isopenicillin N Synthase, Chain"/>
    <property type="match status" value="1"/>
</dbReference>